<name>X1BSH6_9ZZZZ</name>
<gene>
    <name evidence="1" type="ORF">S01H4_32682</name>
</gene>
<organism evidence="1">
    <name type="scientific">marine sediment metagenome</name>
    <dbReference type="NCBI Taxonomy" id="412755"/>
    <lineage>
        <taxon>unclassified sequences</taxon>
        <taxon>metagenomes</taxon>
        <taxon>ecological metagenomes</taxon>
    </lineage>
</organism>
<reference evidence="1" key="1">
    <citation type="journal article" date="2014" name="Front. Microbiol.">
        <title>High frequency of phylogenetically diverse reductive dehalogenase-homologous genes in deep subseafloor sedimentary metagenomes.</title>
        <authorList>
            <person name="Kawai M."/>
            <person name="Futagami T."/>
            <person name="Toyoda A."/>
            <person name="Takaki Y."/>
            <person name="Nishi S."/>
            <person name="Hori S."/>
            <person name="Arai W."/>
            <person name="Tsubouchi T."/>
            <person name="Morono Y."/>
            <person name="Uchiyama I."/>
            <person name="Ito T."/>
            <person name="Fujiyama A."/>
            <person name="Inagaki F."/>
            <person name="Takami H."/>
        </authorList>
    </citation>
    <scope>NUCLEOTIDE SEQUENCE</scope>
    <source>
        <strain evidence="1">Expedition CK06-06</strain>
    </source>
</reference>
<proteinExistence type="predicted"/>
<accession>X1BSH6</accession>
<sequence>FFNVYDSKNAELLVVSEFEESKLKPFHASNGSGVYTGLCE</sequence>
<dbReference type="EMBL" id="BART01017115">
    <property type="protein sequence ID" value="GAG75101.1"/>
    <property type="molecule type" value="Genomic_DNA"/>
</dbReference>
<feature type="non-terminal residue" evidence="1">
    <location>
        <position position="1"/>
    </location>
</feature>
<comment type="caution">
    <text evidence="1">The sequence shown here is derived from an EMBL/GenBank/DDBJ whole genome shotgun (WGS) entry which is preliminary data.</text>
</comment>
<dbReference type="AlphaFoldDB" id="X1BSH6"/>
<evidence type="ECO:0000313" key="1">
    <source>
        <dbReference type="EMBL" id="GAG75101.1"/>
    </source>
</evidence>
<protein>
    <submittedName>
        <fullName evidence="1">Uncharacterized protein</fullName>
    </submittedName>
</protein>